<dbReference type="AlphaFoldDB" id="A0A131ZC66"/>
<accession>A0A131ZC66</accession>
<organism evidence="3">
    <name type="scientific">Rhipicephalus appendiculatus</name>
    <name type="common">Brown ear tick</name>
    <dbReference type="NCBI Taxonomy" id="34631"/>
    <lineage>
        <taxon>Eukaryota</taxon>
        <taxon>Metazoa</taxon>
        <taxon>Ecdysozoa</taxon>
        <taxon>Arthropoda</taxon>
        <taxon>Chelicerata</taxon>
        <taxon>Arachnida</taxon>
        <taxon>Acari</taxon>
        <taxon>Parasitiformes</taxon>
        <taxon>Ixodida</taxon>
        <taxon>Ixodoidea</taxon>
        <taxon>Ixodidae</taxon>
        <taxon>Rhipicephalinae</taxon>
        <taxon>Rhipicephalus</taxon>
        <taxon>Rhipicephalus</taxon>
    </lineage>
</organism>
<feature type="transmembrane region" description="Helical" evidence="2">
    <location>
        <begin position="20"/>
        <end position="41"/>
    </location>
</feature>
<evidence type="ECO:0000256" key="2">
    <source>
        <dbReference type="SAM" id="Phobius"/>
    </source>
</evidence>
<keyword evidence="1" id="KW-0175">Coiled coil</keyword>
<proteinExistence type="predicted"/>
<evidence type="ECO:0000256" key="1">
    <source>
        <dbReference type="SAM" id="Coils"/>
    </source>
</evidence>
<evidence type="ECO:0000313" key="3">
    <source>
        <dbReference type="EMBL" id="JAP88405.1"/>
    </source>
</evidence>
<feature type="non-terminal residue" evidence="3">
    <location>
        <position position="1"/>
    </location>
</feature>
<reference evidence="3" key="1">
    <citation type="journal article" date="2016" name="Ticks Tick Borne Dis.">
        <title>De novo assembly and annotation of the salivary gland transcriptome of Rhipicephalus appendiculatus male and female ticks during blood feeding.</title>
        <authorList>
            <person name="de Castro M.H."/>
            <person name="de Klerk D."/>
            <person name="Pienaar R."/>
            <person name="Latif A.A."/>
            <person name="Rees D.J."/>
            <person name="Mans B.J."/>
        </authorList>
    </citation>
    <scope>NUCLEOTIDE SEQUENCE</scope>
    <source>
        <tissue evidence="3">Salivary glands</tissue>
    </source>
</reference>
<protein>
    <submittedName>
        <fullName evidence="3">Uncharacterized protein</fullName>
    </submittedName>
</protein>
<keyword evidence="2" id="KW-0472">Membrane</keyword>
<feature type="coiled-coil region" evidence="1">
    <location>
        <begin position="83"/>
        <end position="134"/>
    </location>
</feature>
<name>A0A131ZC66_RHIAP</name>
<sequence>SFKSARSSHFERVLSERCLSVAVVFGSVVSLFVFVVGMAASSRKAKPRTCRNPASASLSAGDVSTGTAAIPAIFREYPKAQRIEHLVKEYLKIQEKIVQLETRQRLAHLRPSRVENARNDMTAAARALHAAAKQAQSQQSDGSDIVVSSDEYAKECAALTSLLSNLASSQNLKKKLGEDLTWTGLDLENLQRTGELLHEVADTIDADVEQLRQRIERLKKD</sequence>
<keyword evidence="2" id="KW-0812">Transmembrane</keyword>
<dbReference type="EMBL" id="GEDV01000152">
    <property type="protein sequence ID" value="JAP88405.1"/>
    <property type="molecule type" value="Transcribed_RNA"/>
</dbReference>
<keyword evidence="2" id="KW-1133">Transmembrane helix</keyword>
<feature type="non-terminal residue" evidence="3">
    <location>
        <position position="221"/>
    </location>
</feature>